<keyword evidence="1" id="KW-0132">Cell division</keyword>
<evidence type="ECO:0000313" key="2">
    <source>
        <dbReference type="EMBL" id="NCS91282.1"/>
    </source>
</evidence>
<reference evidence="1" key="1">
    <citation type="submission" date="2019-11" db="EMBL/GenBank/DDBJ databases">
        <title>Lipid analysis of CO2-rich subsurface aquifers suggests an autotrophy-based deep biosphere with lysolipids enriched in CPR bacteria.</title>
        <authorList>
            <person name="Probst A.J."/>
            <person name="Elling F.J."/>
            <person name="Castelle C.J."/>
            <person name="Zhu Q."/>
            <person name="Elvert M."/>
            <person name="Birarda G."/>
            <person name="Holman H.-Y."/>
            <person name="Lane K.R."/>
            <person name="Ladd B."/>
            <person name="Ryan M.C."/>
            <person name="Woyke T."/>
            <person name="Hinrichs K.-U."/>
            <person name="Banfield J.F."/>
        </authorList>
    </citation>
    <scope>NUCLEOTIDE SEQUENCE</scope>
    <source>
        <strain evidence="1">CG_2015-01_33_1645</strain>
        <strain evidence="2">CG_2015-04_33_537</strain>
    </source>
</reference>
<gene>
    <name evidence="1" type="primary">sepF</name>
    <name evidence="2" type="ORF">GW779_02505</name>
    <name evidence="1" type="ORF">GW910_01875</name>
</gene>
<accession>A0A8J7Z088</accession>
<dbReference type="InterPro" id="IPR007561">
    <property type="entry name" value="Cell_div_SepF/SepF-rel"/>
</dbReference>
<dbReference type="InterPro" id="IPR038594">
    <property type="entry name" value="SepF-like_sf"/>
</dbReference>
<dbReference type="Proteomes" id="UP000738826">
    <property type="component" value="Unassembled WGS sequence"/>
</dbReference>
<comment type="caution">
    <text evidence="1">The sequence shown here is derived from an EMBL/GenBank/DDBJ whole genome shotgun (WGS) entry which is preliminary data.</text>
</comment>
<organism evidence="1 3">
    <name type="scientific">Candidatus Altarchaeum hamiconexum</name>
    <dbReference type="NCBI Taxonomy" id="1803513"/>
    <lineage>
        <taxon>Archaea</taxon>
        <taxon>Candidatus Altarchaeota</taxon>
        <taxon>Candidatus Altiarchaeia</taxon>
        <taxon>Candidatus Altarchaeales</taxon>
        <taxon>Candidatus Altarchaeaceae</taxon>
        <taxon>Candidatus Altarchaeum</taxon>
    </lineage>
</organism>
<dbReference type="Gene3D" id="3.30.110.150">
    <property type="entry name" value="SepF-like protein"/>
    <property type="match status" value="1"/>
</dbReference>
<proteinExistence type="predicted"/>
<evidence type="ECO:0000313" key="3">
    <source>
        <dbReference type="Proteomes" id="UP000768163"/>
    </source>
</evidence>
<dbReference type="AlphaFoldDB" id="A0A8J7Z088"/>
<protein>
    <submittedName>
        <fullName evidence="1">Cell division protein SepF</fullName>
    </submittedName>
</protein>
<evidence type="ECO:0000313" key="1">
    <source>
        <dbReference type="EMBL" id="NCN64812.1"/>
    </source>
</evidence>
<dbReference type="EMBL" id="JAACVF010000044">
    <property type="protein sequence ID" value="NCN64812.1"/>
    <property type="molecule type" value="Genomic_DNA"/>
</dbReference>
<dbReference type="EMBL" id="JAACQH010000046">
    <property type="protein sequence ID" value="NCS91282.1"/>
    <property type="molecule type" value="Genomic_DNA"/>
</dbReference>
<sequence>MGFFDWLFGKKEEPKATAQQPATTGNVNLSEAMTTATKEEETIKRYVKVTDLNSIDKIDKIRRDLLAGNVIVANVKEISKSGTDEPTLQIILKELKNKVDEVHGEIARLSEERLILIPSDMRFVRVAGKEEE</sequence>
<name>A0A8J7Z088_9ARCH</name>
<dbReference type="Proteomes" id="UP000768163">
    <property type="component" value="Unassembled WGS sequence"/>
</dbReference>
<keyword evidence="1" id="KW-0131">Cell cycle</keyword>
<dbReference type="GO" id="GO:0051301">
    <property type="term" value="P:cell division"/>
    <property type="evidence" value="ECO:0007669"/>
    <property type="project" value="UniProtKB-KW"/>
</dbReference>
<dbReference type="Pfam" id="PF04472">
    <property type="entry name" value="SepF"/>
    <property type="match status" value="1"/>
</dbReference>